<evidence type="ECO:0000313" key="2">
    <source>
        <dbReference type="Proteomes" id="UP000247755"/>
    </source>
</evidence>
<comment type="caution">
    <text evidence="1">The sequence shown here is derived from an EMBL/GenBank/DDBJ whole genome shotgun (WGS) entry which is preliminary data.</text>
</comment>
<protein>
    <recommendedName>
        <fullName evidence="3">Flagellar protein FliT</fullName>
    </recommendedName>
</protein>
<sequence>MEPLQVIQNLDVLTNAIEVAVARADWSEAVRAAETRSRFVIALAPDQPDEVRAAIGRMQEIDVRISTVARETFEALIAEGWIALYETGPATQVLAAQPLSPGADAMASRSPSFPA</sequence>
<evidence type="ECO:0000313" key="1">
    <source>
        <dbReference type="EMBL" id="PXX37100.1"/>
    </source>
</evidence>
<gene>
    <name evidence="1" type="ORF">NA66_1005239</name>
</gene>
<proteinExistence type="predicted"/>
<evidence type="ECO:0008006" key="3">
    <source>
        <dbReference type="Google" id="ProtNLM"/>
    </source>
</evidence>
<organism evidence="1 2">
    <name type="scientific">Burkholderia pyrrocinia</name>
    <name type="common">Pseudomonas pyrrocinia</name>
    <dbReference type="NCBI Taxonomy" id="60550"/>
    <lineage>
        <taxon>Bacteria</taxon>
        <taxon>Pseudomonadati</taxon>
        <taxon>Pseudomonadota</taxon>
        <taxon>Betaproteobacteria</taxon>
        <taxon>Burkholderiales</taxon>
        <taxon>Burkholderiaceae</taxon>
        <taxon>Burkholderia</taxon>
        <taxon>Burkholderia cepacia complex</taxon>
    </lineage>
</organism>
<name>A0A318IR41_BURPY</name>
<dbReference type="RefSeq" id="WP_072437908.1">
    <property type="nucleotide sequence ID" value="NZ_QJJY01000005.1"/>
</dbReference>
<dbReference type="Proteomes" id="UP000247755">
    <property type="component" value="Unassembled WGS sequence"/>
</dbReference>
<reference evidence="1 2" key="1">
    <citation type="submission" date="2018-05" db="EMBL/GenBank/DDBJ databases">
        <title>Comparative genomics of bacterial root endophytes of switchgrass collected from native prairies over two seasons.</title>
        <authorList>
            <person name="Tang Y."/>
        </authorList>
    </citation>
    <scope>NUCLEOTIDE SEQUENCE [LARGE SCALE GENOMIC DNA]</scope>
    <source>
        <strain evidence="1 2">NFIX32</strain>
    </source>
</reference>
<dbReference type="EMBL" id="QJJY01000005">
    <property type="protein sequence ID" value="PXX37100.1"/>
    <property type="molecule type" value="Genomic_DNA"/>
</dbReference>
<accession>A0A318IR41</accession>
<dbReference type="AlphaFoldDB" id="A0A318IR41"/>